<dbReference type="Gene3D" id="3.30.1330.40">
    <property type="entry name" value="RutC-like"/>
    <property type="match status" value="1"/>
</dbReference>
<sequence length="127" mass="13440">MQIRAIAAADAPKALGGYAQAIEASGAQRLLFISGQVPAEPDGAVPPGFEAQARLAWRNVERQLAAAGMGLDNLLKCTTYLARREDGLAARKVRLEVLGDRQLALTTIVAGIFDEAWLLEIEAIAAA</sequence>
<dbReference type="Proteomes" id="UP000188879">
    <property type="component" value="Unassembled WGS sequence"/>
</dbReference>
<dbReference type="Pfam" id="PF01042">
    <property type="entry name" value="Ribonuc_L-PSP"/>
    <property type="match status" value="1"/>
</dbReference>
<dbReference type="GO" id="GO:0005829">
    <property type="term" value="C:cytosol"/>
    <property type="evidence" value="ECO:0007669"/>
    <property type="project" value="TreeGrafter"/>
</dbReference>
<evidence type="ECO:0000313" key="1">
    <source>
        <dbReference type="EMBL" id="ONG58031.1"/>
    </source>
</evidence>
<gene>
    <name evidence="1" type="ORF">BKE38_03685</name>
</gene>
<dbReference type="InterPro" id="IPR006175">
    <property type="entry name" value="YjgF/YER057c/UK114"/>
</dbReference>
<dbReference type="EMBL" id="MLCO01000023">
    <property type="protein sequence ID" value="ONG58031.1"/>
    <property type="molecule type" value="Genomic_DNA"/>
</dbReference>
<dbReference type="GO" id="GO:0019239">
    <property type="term" value="F:deaminase activity"/>
    <property type="evidence" value="ECO:0007669"/>
    <property type="project" value="TreeGrafter"/>
</dbReference>
<proteinExistence type="predicted"/>
<protein>
    <submittedName>
        <fullName evidence="1">Enamine deaminase RidA</fullName>
    </submittedName>
</protein>
<comment type="caution">
    <text evidence="1">The sequence shown here is derived from an EMBL/GenBank/DDBJ whole genome shotgun (WGS) entry which is preliminary data.</text>
</comment>
<dbReference type="RefSeq" id="WP_076956034.1">
    <property type="nucleotide sequence ID" value="NZ_MLCO01000023.1"/>
</dbReference>
<reference evidence="1 2" key="1">
    <citation type="submission" date="2016-10" db="EMBL/GenBank/DDBJ databases">
        <title>Draft Genome sequence of Roseomonas sp. strain M3.</title>
        <authorList>
            <person name="Subhash Y."/>
            <person name="Lee S."/>
        </authorList>
    </citation>
    <scope>NUCLEOTIDE SEQUENCE [LARGE SCALE GENOMIC DNA]</scope>
    <source>
        <strain evidence="1 2">M3</strain>
    </source>
</reference>
<dbReference type="PANTHER" id="PTHR11803:SF44">
    <property type="entry name" value="RUTC FAMILY PROTEIN YJGH"/>
    <property type="match status" value="1"/>
</dbReference>
<organism evidence="1 2">
    <name type="scientific">Teichococcus deserti</name>
    <dbReference type="NCBI Taxonomy" id="1817963"/>
    <lineage>
        <taxon>Bacteria</taxon>
        <taxon>Pseudomonadati</taxon>
        <taxon>Pseudomonadota</taxon>
        <taxon>Alphaproteobacteria</taxon>
        <taxon>Acetobacterales</taxon>
        <taxon>Roseomonadaceae</taxon>
        <taxon>Roseomonas</taxon>
    </lineage>
</organism>
<dbReference type="SUPFAM" id="SSF55298">
    <property type="entry name" value="YjgF-like"/>
    <property type="match status" value="1"/>
</dbReference>
<dbReference type="CDD" id="cd00448">
    <property type="entry name" value="YjgF_YER057c_UK114_family"/>
    <property type="match status" value="1"/>
</dbReference>
<accession>A0A1V2H6M6</accession>
<name>A0A1V2H6M6_9PROT</name>
<dbReference type="OrthoDB" id="9799840at2"/>
<keyword evidence="2" id="KW-1185">Reference proteome</keyword>
<dbReference type="InterPro" id="IPR035959">
    <property type="entry name" value="RutC-like_sf"/>
</dbReference>
<dbReference type="AlphaFoldDB" id="A0A1V2H6M6"/>
<evidence type="ECO:0000313" key="2">
    <source>
        <dbReference type="Proteomes" id="UP000188879"/>
    </source>
</evidence>
<dbReference type="PANTHER" id="PTHR11803">
    <property type="entry name" value="2-IMINOBUTANOATE/2-IMINOPROPANOATE DEAMINASE RIDA"/>
    <property type="match status" value="1"/>
</dbReference>